<dbReference type="FunFam" id="3.30.230.70:FF:000005">
    <property type="entry name" value="Exosome complex component RRP45"/>
    <property type="match status" value="1"/>
</dbReference>
<keyword evidence="6" id="KW-0698">rRNA processing</keyword>
<dbReference type="GO" id="GO:0071038">
    <property type="term" value="P:TRAMP-dependent tRNA surveillance pathway"/>
    <property type="evidence" value="ECO:0007669"/>
    <property type="project" value="TreeGrafter"/>
</dbReference>
<name>A0A0B7NQE1_9FUNG</name>
<evidence type="ECO:0000256" key="9">
    <source>
        <dbReference type="ARBA" id="ARBA00023242"/>
    </source>
</evidence>
<dbReference type="Pfam" id="PF03725">
    <property type="entry name" value="RNase_PH_C"/>
    <property type="match status" value="1"/>
</dbReference>
<comment type="similarity">
    <text evidence="3">Belongs to the RNase PH family.</text>
</comment>
<dbReference type="GO" id="GO:0000176">
    <property type="term" value="C:nuclear exosome (RNase complex)"/>
    <property type="evidence" value="ECO:0007669"/>
    <property type="project" value="UniProtKB-ARBA"/>
</dbReference>
<dbReference type="InterPro" id="IPR027408">
    <property type="entry name" value="PNPase/RNase_PH_dom_sf"/>
</dbReference>
<protein>
    <recommendedName>
        <fullName evidence="4">Exosome complex component RRP45</fullName>
    </recommendedName>
    <alternativeName>
        <fullName evidence="10">Ribosomal RNA-processing protein 45</fullName>
    </alternativeName>
</protein>
<evidence type="ECO:0000256" key="7">
    <source>
        <dbReference type="ARBA" id="ARBA00022835"/>
    </source>
</evidence>
<dbReference type="GO" id="GO:0000177">
    <property type="term" value="C:cytoplasmic exosome (RNase complex)"/>
    <property type="evidence" value="ECO:0007669"/>
    <property type="project" value="TreeGrafter"/>
</dbReference>
<evidence type="ECO:0000259" key="12">
    <source>
        <dbReference type="Pfam" id="PF03725"/>
    </source>
</evidence>
<dbReference type="GO" id="GO:0071035">
    <property type="term" value="P:nuclear polyadenylation-dependent rRNA catabolic process"/>
    <property type="evidence" value="ECO:0007669"/>
    <property type="project" value="TreeGrafter"/>
</dbReference>
<evidence type="ECO:0000256" key="8">
    <source>
        <dbReference type="ARBA" id="ARBA00022884"/>
    </source>
</evidence>
<evidence type="ECO:0000313" key="13">
    <source>
        <dbReference type="EMBL" id="CEP19657.1"/>
    </source>
</evidence>
<dbReference type="PANTHER" id="PTHR11097">
    <property type="entry name" value="EXOSOME COMPLEX EXONUCLEASE RIBOSOMAL RNA PROCESSING PROTEIN"/>
    <property type="match status" value="1"/>
</dbReference>
<dbReference type="PANTHER" id="PTHR11097:SF14">
    <property type="entry name" value="EXOSOME COMPLEX COMPONENT RRP45"/>
    <property type="match status" value="1"/>
</dbReference>
<feature type="domain" description="Exoribonuclease phosphorolytic" evidence="11">
    <location>
        <begin position="59"/>
        <end position="190"/>
    </location>
</feature>
<evidence type="ECO:0000256" key="2">
    <source>
        <dbReference type="ARBA" id="ARBA00004604"/>
    </source>
</evidence>
<dbReference type="InterPro" id="IPR036345">
    <property type="entry name" value="ExoRNase_PH_dom2_sf"/>
</dbReference>
<evidence type="ECO:0000256" key="5">
    <source>
        <dbReference type="ARBA" id="ARBA00022490"/>
    </source>
</evidence>
<reference evidence="13 14" key="1">
    <citation type="submission" date="2014-09" db="EMBL/GenBank/DDBJ databases">
        <authorList>
            <person name="Ellenberger Sabrina"/>
        </authorList>
    </citation>
    <scope>NUCLEOTIDE SEQUENCE [LARGE SCALE GENOMIC DNA]</scope>
    <source>
        <strain evidence="13 14">CBS 412.66</strain>
    </source>
</reference>
<dbReference type="EMBL" id="LN734065">
    <property type="protein sequence ID" value="CEP19657.1"/>
    <property type="molecule type" value="Genomic_DNA"/>
</dbReference>
<sequence length="309" mass="34257">MRHVGSGSNVFIAAGEGEEGYPKSVADDFQYPFAVGDRLPCTSALKQGRRVDGREVYDMRSIDIKLGSDYGYVEVQLGRTRVAANVSAEVVRPVPDKPTEGQLLINTEISPMAAPFFESGSRSEEEVLISRIVEKALRRSRAIDTEGLCIVAGEKVWQVRVDLLFLDHDGNLVDCASVAAITALLHFRRPDVTVSGEEVIIHPIDQRNPVPLSIHHIPICITFSFYDKGELLVVDPSYLEEQAKEGDMTITMNIHKEICALSKAGGIPLEMDQVLRCSQIAIIKVVEIDEMIKKVLEDDKETRQKSHTN</sequence>
<keyword evidence="9" id="KW-0539">Nucleus</keyword>
<dbReference type="InterPro" id="IPR033100">
    <property type="entry name" value="Rrp45"/>
</dbReference>
<dbReference type="GO" id="GO:0016075">
    <property type="term" value="P:rRNA catabolic process"/>
    <property type="evidence" value="ECO:0007669"/>
    <property type="project" value="TreeGrafter"/>
</dbReference>
<keyword evidence="5" id="KW-0963">Cytoplasm</keyword>
<organism evidence="13 14">
    <name type="scientific">Parasitella parasitica</name>
    <dbReference type="NCBI Taxonomy" id="35722"/>
    <lineage>
        <taxon>Eukaryota</taxon>
        <taxon>Fungi</taxon>
        <taxon>Fungi incertae sedis</taxon>
        <taxon>Mucoromycota</taxon>
        <taxon>Mucoromycotina</taxon>
        <taxon>Mucoromycetes</taxon>
        <taxon>Mucorales</taxon>
        <taxon>Mucorineae</taxon>
        <taxon>Mucoraceae</taxon>
        <taxon>Parasitella</taxon>
    </lineage>
</organism>
<dbReference type="GO" id="GO:0034473">
    <property type="term" value="P:U1 snRNA 3'-end processing"/>
    <property type="evidence" value="ECO:0007669"/>
    <property type="project" value="TreeGrafter"/>
</dbReference>
<gene>
    <name evidence="13" type="primary">PARPA_13973.1 scaffold 47516</name>
</gene>
<dbReference type="InterPro" id="IPR001247">
    <property type="entry name" value="ExoRNase_PH_dom1"/>
</dbReference>
<dbReference type="GO" id="GO:0034475">
    <property type="term" value="P:U4 snRNA 3'-end processing"/>
    <property type="evidence" value="ECO:0007669"/>
    <property type="project" value="TreeGrafter"/>
</dbReference>
<keyword evidence="14" id="KW-1185">Reference proteome</keyword>
<proteinExistence type="inferred from homology"/>
<dbReference type="GO" id="GO:0035925">
    <property type="term" value="F:mRNA 3'-UTR AU-rich region binding"/>
    <property type="evidence" value="ECO:0007669"/>
    <property type="project" value="TreeGrafter"/>
</dbReference>
<dbReference type="GO" id="GO:0071028">
    <property type="term" value="P:nuclear mRNA surveillance"/>
    <property type="evidence" value="ECO:0007669"/>
    <property type="project" value="TreeGrafter"/>
</dbReference>
<evidence type="ECO:0000256" key="10">
    <source>
        <dbReference type="ARBA" id="ARBA00077933"/>
    </source>
</evidence>
<dbReference type="GO" id="GO:0034476">
    <property type="term" value="P:U5 snRNA 3'-end processing"/>
    <property type="evidence" value="ECO:0007669"/>
    <property type="project" value="TreeGrafter"/>
</dbReference>
<dbReference type="AlphaFoldDB" id="A0A0B7NQE1"/>
<evidence type="ECO:0000313" key="14">
    <source>
        <dbReference type="Proteomes" id="UP000054107"/>
    </source>
</evidence>
<dbReference type="InterPro" id="IPR050590">
    <property type="entry name" value="Exosome_comp_Rrp42_subfam"/>
</dbReference>
<dbReference type="InterPro" id="IPR020568">
    <property type="entry name" value="Ribosomal_Su5_D2-typ_SF"/>
</dbReference>
<keyword evidence="7" id="KW-0271">Exosome</keyword>
<dbReference type="GO" id="GO:0000467">
    <property type="term" value="P:exonucleolytic trimming to generate mature 3'-end of 5.8S rRNA from tricistronic rRNA transcript (SSU-rRNA, 5.8S rRNA, LSU-rRNA)"/>
    <property type="evidence" value="ECO:0007669"/>
    <property type="project" value="TreeGrafter"/>
</dbReference>
<dbReference type="STRING" id="35722.A0A0B7NQE1"/>
<evidence type="ECO:0000256" key="4">
    <source>
        <dbReference type="ARBA" id="ARBA00019572"/>
    </source>
</evidence>
<comment type="subcellular location">
    <subcellularLocation>
        <location evidence="1">Cytoplasm</location>
    </subcellularLocation>
    <subcellularLocation>
        <location evidence="2">Nucleus</location>
        <location evidence="2">Nucleolus</location>
    </subcellularLocation>
</comment>
<evidence type="ECO:0000256" key="6">
    <source>
        <dbReference type="ARBA" id="ARBA00022552"/>
    </source>
</evidence>
<dbReference type="GO" id="GO:0005730">
    <property type="term" value="C:nucleolus"/>
    <property type="evidence" value="ECO:0007669"/>
    <property type="project" value="UniProtKB-SubCell"/>
</dbReference>
<dbReference type="InterPro" id="IPR015847">
    <property type="entry name" value="ExoRNase_PH_dom2"/>
</dbReference>
<dbReference type="Pfam" id="PF01138">
    <property type="entry name" value="RNase_PH"/>
    <property type="match status" value="1"/>
</dbReference>
<dbReference type="SUPFAM" id="SSF55666">
    <property type="entry name" value="Ribonuclease PH domain 2-like"/>
    <property type="match status" value="1"/>
</dbReference>
<dbReference type="OrthoDB" id="10264038at2759"/>
<evidence type="ECO:0000259" key="11">
    <source>
        <dbReference type="Pfam" id="PF01138"/>
    </source>
</evidence>
<keyword evidence="8" id="KW-0694">RNA-binding</keyword>
<dbReference type="Gene3D" id="3.30.230.70">
    <property type="entry name" value="GHMP Kinase, N-terminal domain"/>
    <property type="match status" value="1"/>
</dbReference>
<evidence type="ECO:0000256" key="1">
    <source>
        <dbReference type="ARBA" id="ARBA00004496"/>
    </source>
</evidence>
<accession>A0A0B7NQE1</accession>
<evidence type="ECO:0000256" key="3">
    <source>
        <dbReference type="ARBA" id="ARBA00006678"/>
    </source>
</evidence>
<dbReference type="SUPFAM" id="SSF54211">
    <property type="entry name" value="Ribosomal protein S5 domain 2-like"/>
    <property type="match status" value="1"/>
</dbReference>
<feature type="domain" description="Exoribonuclease phosphorolytic" evidence="12">
    <location>
        <begin position="216"/>
        <end position="282"/>
    </location>
</feature>
<dbReference type="CDD" id="cd11368">
    <property type="entry name" value="RNase_PH_RRP45"/>
    <property type="match status" value="1"/>
</dbReference>
<dbReference type="Proteomes" id="UP000054107">
    <property type="component" value="Unassembled WGS sequence"/>
</dbReference>